<name>A0A016UXG8_9BILA</name>
<comment type="caution">
    <text evidence="1">The sequence shown here is derived from an EMBL/GenBank/DDBJ whole genome shotgun (WGS) entry which is preliminary data.</text>
</comment>
<accession>A0A016UXG8</accession>
<gene>
    <name evidence="1" type="primary">Acey_s0025.g1209</name>
    <name evidence="1" type="ORF">Y032_0025g1209</name>
</gene>
<dbReference type="AlphaFoldDB" id="A0A016UXG8"/>
<dbReference type="EMBL" id="JARK01001361">
    <property type="protein sequence ID" value="EYC19163.1"/>
    <property type="molecule type" value="Genomic_DNA"/>
</dbReference>
<evidence type="ECO:0000313" key="2">
    <source>
        <dbReference type="Proteomes" id="UP000024635"/>
    </source>
</evidence>
<keyword evidence="2" id="KW-1185">Reference proteome</keyword>
<dbReference type="Proteomes" id="UP000024635">
    <property type="component" value="Unassembled WGS sequence"/>
</dbReference>
<evidence type="ECO:0000313" key="1">
    <source>
        <dbReference type="EMBL" id="EYC19163.1"/>
    </source>
</evidence>
<organism evidence="1 2">
    <name type="scientific">Ancylostoma ceylanicum</name>
    <dbReference type="NCBI Taxonomy" id="53326"/>
    <lineage>
        <taxon>Eukaryota</taxon>
        <taxon>Metazoa</taxon>
        <taxon>Ecdysozoa</taxon>
        <taxon>Nematoda</taxon>
        <taxon>Chromadorea</taxon>
        <taxon>Rhabditida</taxon>
        <taxon>Rhabditina</taxon>
        <taxon>Rhabditomorpha</taxon>
        <taxon>Strongyloidea</taxon>
        <taxon>Ancylostomatidae</taxon>
        <taxon>Ancylostomatinae</taxon>
        <taxon>Ancylostoma</taxon>
    </lineage>
</organism>
<reference evidence="2" key="1">
    <citation type="journal article" date="2015" name="Nat. Genet.">
        <title>The genome and transcriptome of the zoonotic hookworm Ancylostoma ceylanicum identify infection-specific gene families.</title>
        <authorList>
            <person name="Schwarz E.M."/>
            <person name="Hu Y."/>
            <person name="Antoshechkin I."/>
            <person name="Miller M.M."/>
            <person name="Sternberg P.W."/>
            <person name="Aroian R.V."/>
        </authorList>
    </citation>
    <scope>NUCLEOTIDE SEQUENCE</scope>
    <source>
        <strain evidence="2">HY135</strain>
    </source>
</reference>
<proteinExistence type="predicted"/>
<sequence length="79" mass="8518">MMNTFQNCGELVQAYKERIKCENLGCVSGVSNGLGDVPATTNSSNGINSPKKSSGEVSTVDFINFRDTVDYTAIFLFDA</sequence>
<protein>
    <submittedName>
        <fullName evidence="1">Uncharacterized protein</fullName>
    </submittedName>
</protein>